<comment type="caution">
    <text evidence="1">The sequence shown here is derived from an EMBL/GenBank/DDBJ whole genome shotgun (WGS) entry which is preliminary data.</text>
</comment>
<evidence type="ECO:0000313" key="1">
    <source>
        <dbReference type="EMBL" id="CBH99182.1"/>
    </source>
</evidence>
<dbReference type="AlphaFoldDB" id="E6PW75"/>
<protein>
    <submittedName>
        <fullName evidence="1">Uncharacterized protein</fullName>
    </submittedName>
</protein>
<organism evidence="1">
    <name type="scientific">mine drainage metagenome</name>
    <dbReference type="NCBI Taxonomy" id="410659"/>
    <lineage>
        <taxon>unclassified sequences</taxon>
        <taxon>metagenomes</taxon>
        <taxon>ecological metagenomes</taxon>
    </lineage>
</organism>
<gene>
    <name evidence="1" type="ORF">CARN2_0361</name>
</gene>
<accession>E6PW75</accession>
<reference evidence="1" key="1">
    <citation type="submission" date="2009-10" db="EMBL/GenBank/DDBJ databases">
        <title>Diversity of trophic interactions inside an arsenic-rich microbial ecosystem.</title>
        <authorList>
            <person name="Bertin P.N."/>
            <person name="Heinrich-Salmeron A."/>
            <person name="Pelletier E."/>
            <person name="Goulhen-Chollet F."/>
            <person name="Arsene-Ploetze F."/>
            <person name="Gallien S."/>
            <person name="Calteau A."/>
            <person name="Vallenet D."/>
            <person name="Casiot C."/>
            <person name="Chane-Woon-Ming B."/>
            <person name="Giloteaux L."/>
            <person name="Barakat M."/>
            <person name="Bonnefoy V."/>
            <person name="Bruneel O."/>
            <person name="Chandler M."/>
            <person name="Cleiss J."/>
            <person name="Duran R."/>
            <person name="Elbaz-Poulichet F."/>
            <person name="Fonknechten N."/>
            <person name="Lauga B."/>
            <person name="Mornico D."/>
            <person name="Ortet P."/>
            <person name="Schaeffer C."/>
            <person name="Siguier P."/>
            <person name="Alexander Thil Smith A."/>
            <person name="Van Dorsselaer A."/>
            <person name="Weissenbach J."/>
            <person name="Medigue C."/>
            <person name="Le Paslier D."/>
        </authorList>
    </citation>
    <scope>NUCLEOTIDE SEQUENCE</scope>
</reference>
<name>E6PW75_9ZZZZ</name>
<proteinExistence type="predicted"/>
<sequence>MPHALFVSRLTPWLSGICLAGASCLLTAQATEPASTMLTPNATPGKKAAAKPVSRHVVKTTKLHKVSPKTAAAEVAAAEAKPLLGSSNAPPTEAQQVAATEAAQQAVNPIYQMKWGRMECGSHEFMDIQQEGTNDQSILVTWKGRHYLLARKPTTTGAYHFDDARAGLVMIQIPAKSMLFDKKNMTRLADDCNPIVASQ</sequence>
<dbReference type="EMBL" id="CABM01000069">
    <property type="protein sequence ID" value="CBH99182.1"/>
    <property type="molecule type" value="Genomic_DNA"/>
</dbReference>